<name>A0ACD3SS10_9BURK</name>
<reference evidence="1" key="1">
    <citation type="submission" date="2019-05" db="EMBL/GenBank/DDBJ databases">
        <title>Revised genome assembly of Burkholderiaceae (previously Ralstonia) sp. PBA.</title>
        <authorList>
            <person name="Gan H.M."/>
        </authorList>
    </citation>
    <scope>NUCLEOTIDE SEQUENCE</scope>
    <source>
        <strain evidence="1">PBA</strain>
    </source>
</reference>
<organism evidence="1 2">
    <name type="scientific">Imbroritus primus</name>
    <dbReference type="NCBI Taxonomy" id="3058603"/>
    <lineage>
        <taxon>Bacteria</taxon>
        <taxon>Pseudomonadati</taxon>
        <taxon>Pseudomonadota</taxon>
        <taxon>Betaproteobacteria</taxon>
        <taxon>Burkholderiales</taxon>
        <taxon>Burkholderiaceae</taxon>
        <taxon>Imbroritus</taxon>
    </lineage>
</organism>
<keyword evidence="2" id="KW-1185">Reference proteome</keyword>
<dbReference type="EMBL" id="AKCV02000015">
    <property type="protein sequence ID" value="TMS58733.1"/>
    <property type="molecule type" value="Genomic_DNA"/>
</dbReference>
<sequence>MKPADSPITIKDVARKAGVSVATVSRALNKPGRASAEMVAQVRAAADALGYIPYRAAGSLVSKRFKAVGAIVPTIDNAIFAQALHALQSRLNAHGYTLLLASNHYDAAREVAEVQSLIEHGVDAIVLVGETHHPGVLRLLESKRIPFVNTWIYNPASPAPCIGFDNRAAMMRLTNYLLDLGHRRFAMIAGLTQNNDRAAQRLEGARAALAARGIALPPERIIESPYTIAAGRSALRVLMHAPEPPTVILCGNDILAFGAICECIATGISVPQDLSIAGFDDFELSSHMTPSLTTIRVPAIEMGTCAADFVVSHLEGKPMPIHIEFEAELIVRGSTVPPARQD</sequence>
<keyword evidence="1" id="KW-0238">DNA-binding</keyword>
<gene>
    <name evidence="1" type="ORF">MW7_008505</name>
</gene>
<evidence type="ECO:0000313" key="2">
    <source>
        <dbReference type="Proteomes" id="UP000004277"/>
    </source>
</evidence>
<dbReference type="Proteomes" id="UP000004277">
    <property type="component" value="Unassembled WGS sequence"/>
</dbReference>
<comment type="caution">
    <text evidence="1">The sequence shown here is derived from an EMBL/GenBank/DDBJ whole genome shotgun (WGS) entry which is preliminary data.</text>
</comment>
<protein>
    <submittedName>
        <fullName evidence="1">LacI family DNA-binding transcriptional regulator</fullName>
    </submittedName>
</protein>
<evidence type="ECO:0000313" key="1">
    <source>
        <dbReference type="EMBL" id="TMS58733.1"/>
    </source>
</evidence>
<proteinExistence type="predicted"/>
<accession>A0ACD3SS10</accession>